<organism evidence="2 3">
    <name type="scientific">Crassostrea virginica</name>
    <name type="common">Eastern oyster</name>
    <dbReference type="NCBI Taxonomy" id="6565"/>
    <lineage>
        <taxon>Eukaryota</taxon>
        <taxon>Metazoa</taxon>
        <taxon>Spiralia</taxon>
        <taxon>Lophotrochozoa</taxon>
        <taxon>Mollusca</taxon>
        <taxon>Bivalvia</taxon>
        <taxon>Autobranchia</taxon>
        <taxon>Pteriomorphia</taxon>
        <taxon>Ostreida</taxon>
        <taxon>Ostreoidea</taxon>
        <taxon>Ostreidae</taxon>
        <taxon>Crassostrea</taxon>
    </lineage>
</organism>
<feature type="signal peptide" evidence="1">
    <location>
        <begin position="1"/>
        <end position="18"/>
    </location>
</feature>
<accession>A0A8B8EBU1</accession>
<evidence type="ECO:0000313" key="3">
    <source>
        <dbReference type="RefSeq" id="XP_022337134.1"/>
    </source>
</evidence>
<keyword evidence="2" id="KW-1185">Reference proteome</keyword>
<evidence type="ECO:0000313" key="2">
    <source>
        <dbReference type="Proteomes" id="UP000694844"/>
    </source>
</evidence>
<dbReference type="Gene3D" id="2.170.300.10">
    <property type="entry name" value="Tie2 ligand-binding domain superfamily"/>
    <property type="match status" value="1"/>
</dbReference>
<reference evidence="3" key="1">
    <citation type="submission" date="2025-08" db="UniProtKB">
        <authorList>
            <consortium name="RefSeq"/>
        </authorList>
    </citation>
    <scope>IDENTIFICATION</scope>
    <source>
        <tissue evidence="3">Whole sample</tissue>
    </source>
</reference>
<feature type="chain" id="PRO_5034934299" evidence="1">
    <location>
        <begin position="19"/>
        <end position="141"/>
    </location>
</feature>
<dbReference type="OrthoDB" id="5786002at2759"/>
<name>A0A8B8EBU1_CRAVI</name>
<gene>
    <name evidence="3" type="primary">LOC111133236</name>
</gene>
<sequence>MKLYYIVVIIFLYGQVKSAEKNRCDRKGKKICCSGYWWNKTEGICEECPPGYSGTDCEFMCYPPYYGARCLQTCHCPMDLCDAVSGCKITSTTNKLGNEKQPSTTAYRNKDISNEAKNERKPAVLTCIGRVCWNQHTHVVL</sequence>
<dbReference type="GeneID" id="111133236"/>
<dbReference type="RefSeq" id="XP_022337134.1">
    <property type="nucleotide sequence ID" value="XM_022481426.1"/>
</dbReference>
<dbReference type="AlphaFoldDB" id="A0A8B8EBU1"/>
<protein>
    <submittedName>
        <fullName evidence="3">Uncharacterized protein LOC111133236</fullName>
    </submittedName>
</protein>
<dbReference type="KEGG" id="cvn:111133236"/>
<evidence type="ECO:0000256" key="1">
    <source>
        <dbReference type="SAM" id="SignalP"/>
    </source>
</evidence>
<proteinExistence type="predicted"/>
<dbReference type="Proteomes" id="UP000694844">
    <property type="component" value="Chromosome 5"/>
</dbReference>
<keyword evidence="1" id="KW-0732">Signal</keyword>